<organism evidence="1 2">
    <name type="scientific">Heterorhabditis bacteriophora</name>
    <name type="common">Entomopathogenic nematode worm</name>
    <dbReference type="NCBI Taxonomy" id="37862"/>
    <lineage>
        <taxon>Eukaryota</taxon>
        <taxon>Metazoa</taxon>
        <taxon>Ecdysozoa</taxon>
        <taxon>Nematoda</taxon>
        <taxon>Chromadorea</taxon>
        <taxon>Rhabditida</taxon>
        <taxon>Rhabditina</taxon>
        <taxon>Rhabditomorpha</taxon>
        <taxon>Strongyloidea</taxon>
        <taxon>Heterorhabditidae</taxon>
        <taxon>Heterorhabditis</taxon>
    </lineage>
</organism>
<protein>
    <submittedName>
        <fullName evidence="2">Uncharacterized protein</fullName>
    </submittedName>
</protein>
<dbReference type="Proteomes" id="UP000095283">
    <property type="component" value="Unplaced"/>
</dbReference>
<name>A0A1I7WQY1_HETBA</name>
<sequence>MDKSCEITLNILGYLLKKTVTGIAIIAATLDAGKNREDQRCLSGFHCRVSFKVKGEKSTIDGSFS</sequence>
<evidence type="ECO:0000313" key="2">
    <source>
        <dbReference type="WBParaSite" id="Hba_07567"/>
    </source>
</evidence>
<evidence type="ECO:0000313" key="1">
    <source>
        <dbReference type="Proteomes" id="UP000095283"/>
    </source>
</evidence>
<proteinExistence type="predicted"/>
<dbReference type="WBParaSite" id="Hba_07567">
    <property type="protein sequence ID" value="Hba_07567"/>
    <property type="gene ID" value="Hba_07567"/>
</dbReference>
<keyword evidence="1" id="KW-1185">Reference proteome</keyword>
<dbReference type="AlphaFoldDB" id="A0A1I7WQY1"/>
<reference evidence="2" key="1">
    <citation type="submission" date="2016-11" db="UniProtKB">
        <authorList>
            <consortium name="WormBaseParasite"/>
        </authorList>
    </citation>
    <scope>IDENTIFICATION</scope>
</reference>
<accession>A0A1I7WQY1</accession>